<keyword evidence="3" id="KW-1185">Reference proteome</keyword>
<organism evidence="2 3">
    <name type="scientific">Adiantum capillus-veneris</name>
    <name type="common">Maidenhair fern</name>
    <dbReference type="NCBI Taxonomy" id="13818"/>
    <lineage>
        <taxon>Eukaryota</taxon>
        <taxon>Viridiplantae</taxon>
        <taxon>Streptophyta</taxon>
        <taxon>Embryophyta</taxon>
        <taxon>Tracheophyta</taxon>
        <taxon>Polypodiopsida</taxon>
        <taxon>Polypodiidae</taxon>
        <taxon>Polypodiales</taxon>
        <taxon>Pteridineae</taxon>
        <taxon>Pteridaceae</taxon>
        <taxon>Vittarioideae</taxon>
        <taxon>Adiantum</taxon>
    </lineage>
</organism>
<dbReference type="Proteomes" id="UP000886520">
    <property type="component" value="Chromosome 17"/>
</dbReference>
<reference evidence="2" key="1">
    <citation type="submission" date="2021-01" db="EMBL/GenBank/DDBJ databases">
        <title>Adiantum capillus-veneris genome.</title>
        <authorList>
            <person name="Fang Y."/>
            <person name="Liao Q."/>
        </authorList>
    </citation>
    <scope>NUCLEOTIDE SEQUENCE</scope>
    <source>
        <strain evidence="2">H3</strain>
        <tissue evidence="2">Leaf</tissue>
    </source>
</reference>
<dbReference type="AlphaFoldDB" id="A0A9D4UFK8"/>
<protein>
    <submittedName>
        <fullName evidence="2">Uncharacterized protein</fullName>
    </submittedName>
</protein>
<accession>A0A9D4UFK8</accession>
<evidence type="ECO:0000256" key="1">
    <source>
        <dbReference type="SAM" id="MobiDB-lite"/>
    </source>
</evidence>
<proteinExistence type="predicted"/>
<feature type="region of interest" description="Disordered" evidence="1">
    <location>
        <begin position="219"/>
        <end position="294"/>
    </location>
</feature>
<dbReference type="EMBL" id="JABFUD020000017">
    <property type="protein sequence ID" value="KAI5066797.1"/>
    <property type="molecule type" value="Genomic_DNA"/>
</dbReference>
<evidence type="ECO:0000313" key="3">
    <source>
        <dbReference type="Proteomes" id="UP000886520"/>
    </source>
</evidence>
<comment type="caution">
    <text evidence="2">The sequence shown here is derived from an EMBL/GenBank/DDBJ whole genome shotgun (WGS) entry which is preliminary data.</text>
</comment>
<gene>
    <name evidence="2" type="ORF">GOP47_0017325</name>
</gene>
<name>A0A9D4UFK8_ADICA</name>
<feature type="compositionally biased region" description="Polar residues" evidence="1">
    <location>
        <begin position="264"/>
        <end position="285"/>
    </location>
</feature>
<sequence length="337" mass="37582">MFGSSFFIPEQVIQFRQDRLAARGATIEYTCLKGLDEGMVGFGGGAFVQKILTGPYEMWEVEVTDLAIGIGMSTLLLPGTRRVASSVRVGERLILPAVYLLLTESISKTEVGHVQAFDEPSINENEKESFPHLQNNEDDHFTHGQMSITSPCALIASRTCEENVVNDNNAKFANTSKVMEKQIGRSNILIDELVHEYHSIDMTSNLARQATLCTKEAFETKEDDESATQEIKASSDFENVEGSSKKRTNSKELEKSVKKKALSDITNASNKGLQSSKQDTKQTTLKGKVRQERHRDAQVWKLSFFTQGDIKSKSSVDLDVLTKEDKEAIVMKYLRGK</sequence>
<evidence type="ECO:0000313" key="2">
    <source>
        <dbReference type="EMBL" id="KAI5066797.1"/>
    </source>
</evidence>